<evidence type="ECO:0000313" key="2">
    <source>
        <dbReference type="Proteomes" id="UP001165960"/>
    </source>
</evidence>
<protein>
    <submittedName>
        <fullName evidence="1">Uncharacterized protein</fullName>
    </submittedName>
</protein>
<accession>A0ACC2S5P3</accession>
<comment type="caution">
    <text evidence="1">The sequence shown here is derived from an EMBL/GenBank/DDBJ whole genome shotgun (WGS) entry which is preliminary data.</text>
</comment>
<dbReference type="Proteomes" id="UP001165960">
    <property type="component" value="Unassembled WGS sequence"/>
</dbReference>
<proteinExistence type="predicted"/>
<dbReference type="EMBL" id="QTSX02005780">
    <property type="protein sequence ID" value="KAJ9057599.1"/>
    <property type="molecule type" value="Genomic_DNA"/>
</dbReference>
<name>A0ACC2S5P3_9FUNG</name>
<keyword evidence="2" id="KW-1185">Reference proteome</keyword>
<evidence type="ECO:0000313" key="1">
    <source>
        <dbReference type="EMBL" id="KAJ9057599.1"/>
    </source>
</evidence>
<reference evidence="1" key="1">
    <citation type="submission" date="2022-04" db="EMBL/GenBank/DDBJ databases">
        <title>Genome of the entomopathogenic fungus Entomophthora muscae.</title>
        <authorList>
            <person name="Elya C."/>
            <person name="Lovett B.R."/>
            <person name="Lee E."/>
            <person name="Macias A.M."/>
            <person name="Hajek A.E."/>
            <person name="De Bivort B.L."/>
            <person name="Kasson M.T."/>
            <person name="De Fine Licht H.H."/>
            <person name="Stajich J.E."/>
        </authorList>
    </citation>
    <scope>NUCLEOTIDE SEQUENCE</scope>
    <source>
        <strain evidence="1">Berkeley</strain>
    </source>
</reference>
<sequence>MIGAKWAPQKEDPETFWYMAWGVGKKRMPEPHTMDPLATPPSWTRPHPPTTPNRTAPNGLWRAQDSHWAPLCYLGCISPTALWGQRPQNPWKKPKAKRPAKTRKDPKKPNPATTQFHQRPQKAQNKQLHPKTTQHPKQRKYTQQPQPTHKNRQTQPRSRARKRPQSPPGSNMKTSTPNRKLTTAHQSVNHHICTILPHNPNP</sequence>
<organism evidence="1 2">
    <name type="scientific">Entomophthora muscae</name>
    <dbReference type="NCBI Taxonomy" id="34485"/>
    <lineage>
        <taxon>Eukaryota</taxon>
        <taxon>Fungi</taxon>
        <taxon>Fungi incertae sedis</taxon>
        <taxon>Zoopagomycota</taxon>
        <taxon>Entomophthoromycotina</taxon>
        <taxon>Entomophthoromycetes</taxon>
        <taxon>Entomophthorales</taxon>
        <taxon>Entomophthoraceae</taxon>
        <taxon>Entomophthora</taxon>
    </lineage>
</organism>
<gene>
    <name evidence="1" type="ORF">DSO57_1021012</name>
</gene>